<feature type="region of interest" description="Disordered" evidence="1">
    <location>
        <begin position="47"/>
        <end position="79"/>
    </location>
</feature>
<evidence type="ECO:0000313" key="4">
    <source>
        <dbReference type="Proteomes" id="UP000256964"/>
    </source>
</evidence>
<dbReference type="Proteomes" id="UP000256964">
    <property type="component" value="Unassembled WGS sequence"/>
</dbReference>
<evidence type="ECO:0000256" key="1">
    <source>
        <dbReference type="SAM" id="MobiDB-lite"/>
    </source>
</evidence>
<proteinExistence type="predicted"/>
<dbReference type="AlphaFoldDB" id="A0A371DEB4"/>
<name>A0A371DEB4_9APHY</name>
<evidence type="ECO:0000259" key="2">
    <source>
        <dbReference type="PROSITE" id="PS50097"/>
    </source>
</evidence>
<dbReference type="PROSITE" id="PS50097">
    <property type="entry name" value="BTB"/>
    <property type="match status" value="1"/>
</dbReference>
<protein>
    <recommendedName>
        <fullName evidence="2">BTB domain-containing protein</fullName>
    </recommendedName>
</protein>
<accession>A0A371DEB4</accession>
<reference evidence="3 4" key="1">
    <citation type="journal article" date="2018" name="Biotechnol. Biofuels">
        <title>Integrative visual omics of the white-rot fungus Polyporus brumalis exposes the biotechnological potential of its oxidative enzymes for delignifying raw plant biomass.</title>
        <authorList>
            <person name="Miyauchi S."/>
            <person name="Rancon A."/>
            <person name="Drula E."/>
            <person name="Hage H."/>
            <person name="Chaduli D."/>
            <person name="Favel A."/>
            <person name="Grisel S."/>
            <person name="Henrissat B."/>
            <person name="Herpoel-Gimbert I."/>
            <person name="Ruiz-Duenas F.J."/>
            <person name="Chevret D."/>
            <person name="Hainaut M."/>
            <person name="Lin J."/>
            <person name="Wang M."/>
            <person name="Pangilinan J."/>
            <person name="Lipzen A."/>
            <person name="Lesage-Meessen L."/>
            <person name="Navarro D."/>
            <person name="Riley R."/>
            <person name="Grigoriev I.V."/>
            <person name="Zhou S."/>
            <person name="Raouche S."/>
            <person name="Rosso M.N."/>
        </authorList>
    </citation>
    <scope>NUCLEOTIDE SEQUENCE [LARGE SCALE GENOMIC DNA]</scope>
    <source>
        <strain evidence="3 4">BRFM 1820</strain>
    </source>
</reference>
<dbReference type="OrthoDB" id="2754676at2759"/>
<organism evidence="3 4">
    <name type="scientific">Lentinus brumalis</name>
    <dbReference type="NCBI Taxonomy" id="2498619"/>
    <lineage>
        <taxon>Eukaryota</taxon>
        <taxon>Fungi</taxon>
        <taxon>Dikarya</taxon>
        <taxon>Basidiomycota</taxon>
        <taxon>Agaricomycotina</taxon>
        <taxon>Agaricomycetes</taxon>
        <taxon>Polyporales</taxon>
        <taxon>Polyporaceae</taxon>
        <taxon>Lentinus</taxon>
    </lineage>
</organism>
<dbReference type="STRING" id="139420.A0A371DEB4"/>
<feature type="domain" description="BTB" evidence="2">
    <location>
        <begin position="100"/>
        <end position="162"/>
    </location>
</feature>
<gene>
    <name evidence="3" type="ORF">OH76DRAFT_371349</name>
</gene>
<sequence length="357" mass="39084">MGDAGLDCTFDYFSDDTALVAFESEWPYNMMGQMDVMSAFTSCPPPFQPLTPPSSDRHASPPPALGCEPIDTPPGANPGSVSVSVSTAFHLDARLLPIPPDITLVAHDGVLFYVHATILLAQSTNSFNELLSPKLAIQHQAGAFVSVPEDSPALNIVLHAIYEISCAHYRPSLDTLATAVDAMAMYGITPKDHISPSKPLFALILNQAPIQPILAYSIAASHDITDMAVPVSSHTLSLHLQCLTWEVVAKIGPIYLRRLYFLHLGRLEALRKLLLLPPHLHPSTRTCDFTDQKRLTRAWTLASAYLAWGDRPDISASAIESVLQPLGGYLTCKLCERNLAERIKELIVRWAMVKRSI</sequence>
<dbReference type="EMBL" id="KZ857397">
    <property type="protein sequence ID" value="RDX50901.1"/>
    <property type="molecule type" value="Genomic_DNA"/>
</dbReference>
<evidence type="ECO:0000313" key="3">
    <source>
        <dbReference type="EMBL" id="RDX50901.1"/>
    </source>
</evidence>
<keyword evidence="4" id="KW-1185">Reference proteome</keyword>
<dbReference type="InterPro" id="IPR000210">
    <property type="entry name" value="BTB/POZ_dom"/>
</dbReference>